<organism evidence="1 2">
    <name type="scientific">Marivita geojedonensis</name>
    <dbReference type="NCBI Taxonomy" id="1123756"/>
    <lineage>
        <taxon>Bacteria</taxon>
        <taxon>Pseudomonadati</taxon>
        <taxon>Pseudomonadota</taxon>
        <taxon>Alphaproteobacteria</taxon>
        <taxon>Rhodobacterales</taxon>
        <taxon>Roseobacteraceae</taxon>
        <taxon>Marivita</taxon>
    </lineage>
</organism>
<gene>
    <name evidence="1" type="ORF">MGEO_16760</name>
</gene>
<comment type="caution">
    <text evidence="1">The sequence shown here is derived from an EMBL/GenBank/DDBJ whole genome shotgun (WGS) entry which is preliminary data.</text>
</comment>
<evidence type="ECO:0000313" key="1">
    <source>
        <dbReference type="EMBL" id="OSQ46759.1"/>
    </source>
</evidence>
<dbReference type="AlphaFoldDB" id="A0A1X4NHF6"/>
<dbReference type="Proteomes" id="UP000193926">
    <property type="component" value="Unassembled WGS sequence"/>
</dbReference>
<proteinExistence type="predicted"/>
<keyword evidence="2" id="KW-1185">Reference proteome</keyword>
<reference evidence="1 2" key="1">
    <citation type="submission" date="2014-03" db="EMBL/GenBank/DDBJ databases">
        <title>The draft genome sequence of Marivita geojedonensis KCTC 23882.</title>
        <authorList>
            <person name="Lai Q."/>
            <person name="Shao Z."/>
        </authorList>
    </citation>
    <scope>NUCLEOTIDE SEQUENCE [LARGE SCALE GENOMIC DNA]</scope>
    <source>
        <strain evidence="1 2">DPG-138</strain>
    </source>
</reference>
<dbReference type="STRING" id="1123756.MGEO_16760"/>
<evidence type="ECO:0000313" key="2">
    <source>
        <dbReference type="Proteomes" id="UP000193926"/>
    </source>
</evidence>
<sequence length="92" mass="10586">MSGFRNIKADCTEVADALETAVSFLERQLSIWEDDPESTYFDPDWTVNLDHQDVQKIVTLLRNIRGIIWHLGNNPEAVAFLVRQHMAEEDAQ</sequence>
<dbReference type="RefSeq" id="WP_085640504.1">
    <property type="nucleotide sequence ID" value="NZ_JFKC01000022.1"/>
</dbReference>
<dbReference type="EMBL" id="JFKC01000022">
    <property type="protein sequence ID" value="OSQ46759.1"/>
    <property type="molecule type" value="Genomic_DNA"/>
</dbReference>
<protein>
    <submittedName>
        <fullName evidence="1">Uncharacterized protein</fullName>
    </submittedName>
</protein>
<name>A0A1X4NHF6_9RHOB</name>
<accession>A0A1X4NHF6</accession>